<dbReference type="Gene3D" id="1.10.630.10">
    <property type="entry name" value="Cytochrome P450"/>
    <property type="match status" value="2"/>
</dbReference>
<dbReference type="PROSITE" id="PS00086">
    <property type="entry name" value="CYTOCHROME_P450"/>
    <property type="match status" value="1"/>
</dbReference>
<dbReference type="InterPro" id="IPR002401">
    <property type="entry name" value="Cyt_P450_E_grp-I"/>
</dbReference>
<keyword evidence="2 6" id="KW-0479">Metal-binding</keyword>
<dbReference type="GO" id="GO:0016705">
    <property type="term" value="F:oxidoreductase activity, acting on paired donors, with incorporation or reduction of molecular oxygen"/>
    <property type="evidence" value="ECO:0007669"/>
    <property type="project" value="InterPro"/>
</dbReference>
<dbReference type="GO" id="GO:0020037">
    <property type="term" value="F:heme binding"/>
    <property type="evidence" value="ECO:0007669"/>
    <property type="project" value="InterPro"/>
</dbReference>
<keyword evidence="5 7" id="KW-0503">Monooxygenase</keyword>
<comment type="caution">
    <text evidence="8">The sequence shown here is derived from an EMBL/GenBank/DDBJ whole genome shotgun (WGS) entry which is preliminary data.</text>
</comment>
<dbReference type="InterPro" id="IPR001128">
    <property type="entry name" value="Cyt_P450"/>
</dbReference>
<gene>
    <name evidence="8" type="ORF">VNO78_25497</name>
</gene>
<evidence type="ECO:0000313" key="9">
    <source>
        <dbReference type="Proteomes" id="UP001386955"/>
    </source>
</evidence>
<evidence type="ECO:0000256" key="5">
    <source>
        <dbReference type="ARBA" id="ARBA00023033"/>
    </source>
</evidence>
<proteinExistence type="inferred from homology"/>
<evidence type="ECO:0000256" key="7">
    <source>
        <dbReference type="RuleBase" id="RU000461"/>
    </source>
</evidence>
<dbReference type="GO" id="GO:0005506">
    <property type="term" value="F:iron ion binding"/>
    <property type="evidence" value="ECO:0007669"/>
    <property type="project" value="InterPro"/>
</dbReference>
<dbReference type="GO" id="GO:0004497">
    <property type="term" value="F:monooxygenase activity"/>
    <property type="evidence" value="ECO:0007669"/>
    <property type="project" value="UniProtKB-KW"/>
</dbReference>
<keyword evidence="9" id="KW-1185">Reference proteome</keyword>
<dbReference type="AlphaFoldDB" id="A0AAN9SA83"/>
<evidence type="ECO:0000256" key="4">
    <source>
        <dbReference type="ARBA" id="ARBA00023004"/>
    </source>
</evidence>
<keyword evidence="3 7" id="KW-0560">Oxidoreductase</keyword>
<accession>A0AAN9SA83</accession>
<dbReference type="PANTHER" id="PTHR47947:SF39">
    <property type="entry name" value="CYTOCHROME P450"/>
    <property type="match status" value="1"/>
</dbReference>
<sequence length="217" mass="24600">MVMGAVASVIGILLISYYIKRESQRLGALYVILRMVSGKRYSVTRSEDEEQMIIAGATDTTRVTMIWALSLLLNNRHALKKVQDELHEQVGKDRLVNELDINKLVFTFKLDPRVWLDPLEFQPERFLSTHKSVDVKGQHFEFLPFGGGRRSCPGIPFGIQMTHLALTTFLHAFEITAPSNAQVNMTATFGLTNMKTTPLELLIKPILPHQLFFQDEA</sequence>
<keyword evidence="4 6" id="KW-0408">Iron</keyword>
<keyword evidence="1 6" id="KW-0349">Heme</keyword>
<name>A0AAN9SA83_PSOTE</name>
<dbReference type="PRINTS" id="PR00463">
    <property type="entry name" value="EP450I"/>
</dbReference>
<evidence type="ECO:0000256" key="3">
    <source>
        <dbReference type="ARBA" id="ARBA00023002"/>
    </source>
</evidence>
<organism evidence="8 9">
    <name type="scientific">Psophocarpus tetragonolobus</name>
    <name type="common">Winged bean</name>
    <name type="synonym">Dolichos tetragonolobus</name>
    <dbReference type="NCBI Taxonomy" id="3891"/>
    <lineage>
        <taxon>Eukaryota</taxon>
        <taxon>Viridiplantae</taxon>
        <taxon>Streptophyta</taxon>
        <taxon>Embryophyta</taxon>
        <taxon>Tracheophyta</taxon>
        <taxon>Spermatophyta</taxon>
        <taxon>Magnoliopsida</taxon>
        <taxon>eudicotyledons</taxon>
        <taxon>Gunneridae</taxon>
        <taxon>Pentapetalae</taxon>
        <taxon>rosids</taxon>
        <taxon>fabids</taxon>
        <taxon>Fabales</taxon>
        <taxon>Fabaceae</taxon>
        <taxon>Papilionoideae</taxon>
        <taxon>50 kb inversion clade</taxon>
        <taxon>NPAAA clade</taxon>
        <taxon>indigoferoid/millettioid clade</taxon>
        <taxon>Phaseoleae</taxon>
        <taxon>Psophocarpus</taxon>
    </lineage>
</organism>
<evidence type="ECO:0000256" key="2">
    <source>
        <dbReference type="ARBA" id="ARBA00022723"/>
    </source>
</evidence>
<evidence type="ECO:0008006" key="10">
    <source>
        <dbReference type="Google" id="ProtNLM"/>
    </source>
</evidence>
<evidence type="ECO:0000313" key="8">
    <source>
        <dbReference type="EMBL" id="KAK7390198.1"/>
    </source>
</evidence>
<comment type="similarity">
    <text evidence="7">Belongs to the cytochrome P450 family.</text>
</comment>
<dbReference type="InterPro" id="IPR036396">
    <property type="entry name" value="Cyt_P450_sf"/>
</dbReference>
<feature type="binding site" description="axial binding residue" evidence="6">
    <location>
        <position position="152"/>
    </location>
    <ligand>
        <name>heme</name>
        <dbReference type="ChEBI" id="CHEBI:30413"/>
    </ligand>
    <ligandPart>
        <name>Fe</name>
        <dbReference type="ChEBI" id="CHEBI:18248"/>
    </ligandPart>
</feature>
<evidence type="ECO:0000256" key="6">
    <source>
        <dbReference type="PIRSR" id="PIRSR602401-1"/>
    </source>
</evidence>
<dbReference type="InterPro" id="IPR050651">
    <property type="entry name" value="Plant_Cytochrome_P450_Monoox"/>
</dbReference>
<comment type="cofactor">
    <cofactor evidence="6">
        <name>heme</name>
        <dbReference type="ChEBI" id="CHEBI:30413"/>
    </cofactor>
</comment>
<dbReference type="Pfam" id="PF00067">
    <property type="entry name" value="p450"/>
    <property type="match status" value="2"/>
</dbReference>
<dbReference type="Proteomes" id="UP001386955">
    <property type="component" value="Unassembled WGS sequence"/>
</dbReference>
<dbReference type="InterPro" id="IPR017972">
    <property type="entry name" value="Cyt_P450_CS"/>
</dbReference>
<dbReference type="SUPFAM" id="SSF48264">
    <property type="entry name" value="Cytochrome P450"/>
    <property type="match status" value="1"/>
</dbReference>
<reference evidence="8 9" key="1">
    <citation type="submission" date="2024-01" db="EMBL/GenBank/DDBJ databases">
        <title>The genomes of 5 underutilized Papilionoideae crops provide insights into root nodulation and disease resistanc.</title>
        <authorList>
            <person name="Jiang F."/>
        </authorList>
    </citation>
    <scope>NUCLEOTIDE SEQUENCE [LARGE SCALE GENOMIC DNA]</scope>
    <source>
        <strain evidence="8">DUOXIRENSHENG_FW03</strain>
        <tissue evidence="8">Leaves</tissue>
    </source>
</reference>
<dbReference type="PANTHER" id="PTHR47947">
    <property type="entry name" value="CYTOCHROME P450 82C3-RELATED"/>
    <property type="match status" value="1"/>
</dbReference>
<protein>
    <recommendedName>
        <fullName evidence="10">Cytochrome P450</fullName>
    </recommendedName>
</protein>
<dbReference type="EMBL" id="JAYMYS010000006">
    <property type="protein sequence ID" value="KAK7390198.1"/>
    <property type="molecule type" value="Genomic_DNA"/>
</dbReference>
<evidence type="ECO:0000256" key="1">
    <source>
        <dbReference type="ARBA" id="ARBA00022617"/>
    </source>
</evidence>